<dbReference type="EMBL" id="LNYL01000050">
    <property type="protein sequence ID" value="KTD24420.1"/>
    <property type="molecule type" value="Genomic_DNA"/>
</dbReference>
<dbReference type="STRING" id="466.Lmac_2507"/>
<dbReference type="Proteomes" id="UP000054908">
    <property type="component" value="Unassembled WGS sequence"/>
</dbReference>
<protein>
    <submittedName>
        <fullName evidence="1">Uncharacterized protein</fullName>
    </submittedName>
</protein>
<reference evidence="1 2" key="1">
    <citation type="submission" date="2015-11" db="EMBL/GenBank/DDBJ databases">
        <title>Genomic analysis of 38 Legionella species identifies large and diverse effector repertoires.</title>
        <authorList>
            <person name="Burstein D."/>
            <person name="Amaro F."/>
            <person name="Zusman T."/>
            <person name="Lifshitz Z."/>
            <person name="Cohen O."/>
            <person name="Gilbert J.A."/>
            <person name="Pupko T."/>
            <person name="Shuman H.A."/>
            <person name="Segal G."/>
        </authorList>
    </citation>
    <scope>NUCLEOTIDE SEQUENCE [LARGE SCALE GENOMIC DNA]</scope>
    <source>
        <strain evidence="1 2">PX-1-G2-E2</strain>
    </source>
</reference>
<accession>A0A0W0VVU4</accession>
<name>A0A0W0VVU4_9GAMM</name>
<dbReference type="PATRIC" id="fig|466.6.peg.2673"/>
<proteinExistence type="predicted"/>
<dbReference type="RefSeq" id="WP_234802450.1">
    <property type="nucleotide sequence ID" value="NZ_CAAAIB010000007.1"/>
</dbReference>
<keyword evidence="2" id="KW-1185">Reference proteome</keyword>
<evidence type="ECO:0000313" key="2">
    <source>
        <dbReference type="Proteomes" id="UP000054908"/>
    </source>
</evidence>
<dbReference type="AlphaFoldDB" id="A0A0W0VVU4"/>
<organism evidence="1 2">
    <name type="scientific">Legionella maceachernii</name>
    <dbReference type="NCBI Taxonomy" id="466"/>
    <lineage>
        <taxon>Bacteria</taxon>
        <taxon>Pseudomonadati</taxon>
        <taxon>Pseudomonadota</taxon>
        <taxon>Gammaproteobacteria</taxon>
        <taxon>Legionellales</taxon>
        <taxon>Legionellaceae</taxon>
        <taxon>Legionella</taxon>
    </lineage>
</organism>
<sequence>MKFSLLLKLMKFWPPFLGAGIRVKQFNADCSEVVVQMKMRFWNKITWGLILVALYTQ</sequence>
<gene>
    <name evidence="1" type="ORF">Lmac_2507</name>
</gene>
<comment type="caution">
    <text evidence="1">The sequence shown here is derived from an EMBL/GenBank/DDBJ whole genome shotgun (WGS) entry which is preliminary data.</text>
</comment>
<evidence type="ECO:0000313" key="1">
    <source>
        <dbReference type="EMBL" id="KTD24420.1"/>
    </source>
</evidence>